<proteinExistence type="predicted"/>
<keyword evidence="1" id="KW-1133">Transmembrane helix</keyword>
<evidence type="ECO:0000256" key="1">
    <source>
        <dbReference type="SAM" id="Phobius"/>
    </source>
</evidence>
<evidence type="ECO:0000313" key="2">
    <source>
        <dbReference type="EMBL" id="GAI83340.1"/>
    </source>
</evidence>
<keyword evidence="1" id="KW-0472">Membrane</keyword>
<name>X1T6Z7_9ZZZZ</name>
<dbReference type="EMBL" id="BARW01013762">
    <property type="protein sequence ID" value="GAI83340.1"/>
    <property type="molecule type" value="Genomic_DNA"/>
</dbReference>
<gene>
    <name evidence="2" type="ORF">S12H4_24975</name>
</gene>
<feature type="transmembrane region" description="Helical" evidence="1">
    <location>
        <begin position="20"/>
        <end position="42"/>
    </location>
</feature>
<comment type="caution">
    <text evidence="2">The sequence shown here is derived from an EMBL/GenBank/DDBJ whole genome shotgun (WGS) entry which is preliminary data.</text>
</comment>
<feature type="non-terminal residue" evidence="2">
    <location>
        <position position="52"/>
    </location>
</feature>
<keyword evidence="1" id="KW-0812">Transmembrane</keyword>
<organism evidence="2">
    <name type="scientific">marine sediment metagenome</name>
    <dbReference type="NCBI Taxonomy" id="412755"/>
    <lineage>
        <taxon>unclassified sequences</taxon>
        <taxon>metagenomes</taxon>
        <taxon>ecological metagenomes</taxon>
    </lineage>
</organism>
<dbReference type="AlphaFoldDB" id="X1T6Z7"/>
<sequence>MPKPRKLRLASVRIAFGTRALNRIIVGAIILGRMCRVSILLVGQPIALAAST</sequence>
<accession>X1T6Z7</accession>
<reference evidence="2" key="1">
    <citation type="journal article" date="2014" name="Front. Microbiol.">
        <title>High frequency of phylogenetically diverse reductive dehalogenase-homologous genes in deep subseafloor sedimentary metagenomes.</title>
        <authorList>
            <person name="Kawai M."/>
            <person name="Futagami T."/>
            <person name="Toyoda A."/>
            <person name="Takaki Y."/>
            <person name="Nishi S."/>
            <person name="Hori S."/>
            <person name="Arai W."/>
            <person name="Tsubouchi T."/>
            <person name="Morono Y."/>
            <person name="Uchiyama I."/>
            <person name="Ito T."/>
            <person name="Fujiyama A."/>
            <person name="Inagaki F."/>
            <person name="Takami H."/>
        </authorList>
    </citation>
    <scope>NUCLEOTIDE SEQUENCE</scope>
    <source>
        <strain evidence="2">Expedition CK06-06</strain>
    </source>
</reference>
<protein>
    <submittedName>
        <fullName evidence="2">Uncharacterized protein</fullName>
    </submittedName>
</protein>